<evidence type="ECO:0000259" key="15">
    <source>
        <dbReference type="PROSITE" id="PS50109"/>
    </source>
</evidence>
<evidence type="ECO:0000256" key="9">
    <source>
        <dbReference type="ARBA" id="ARBA00022777"/>
    </source>
</evidence>
<evidence type="ECO:0000256" key="7">
    <source>
        <dbReference type="ARBA" id="ARBA00022692"/>
    </source>
</evidence>
<dbReference type="Proteomes" id="UP000092498">
    <property type="component" value="Chromosome"/>
</dbReference>
<evidence type="ECO:0000256" key="1">
    <source>
        <dbReference type="ARBA" id="ARBA00000085"/>
    </source>
</evidence>
<dbReference type="GO" id="GO:0000155">
    <property type="term" value="F:phosphorelay sensor kinase activity"/>
    <property type="evidence" value="ECO:0007669"/>
    <property type="project" value="InterPro"/>
</dbReference>
<gene>
    <name evidence="17" type="ORF">ATE48_07285</name>
</gene>
<proteinExistence type="predicted"/>
<dbReference type="InterPro" id="IPR005467">
    <property type="entry name" value="His_kinase_dom"/>
</dbReference>
<evidence type="ECO:0000256" key="11">
    <source>
        <dbReference type="ARBA" id="ARBA00022989"/>
    </source>
</evidence>
<accession>A0A1B1AGQ4</accession>
<dbReference type="GO" id="GO:0005886">
    <property type="term" value="C:plasma membrane"/>
    <property type="evidence" value="ECO:0007669"/>
    <property type="project" value="UniProtKB-SubCell"/>
</dbReference>
<name>A0A1B1AGQ4_9PROT</name>
<evidence type="ECO:0000256" key="12">
    <source>
        <dbReference type="ARBA" id="ARBA00023012"/>
    </source>
</evidence>
<dbReference type="Gene3D" id="3.30.565.10">
    <property type="entry name" value="Histidine kinase-like ATPase, C-terminal domain"/>
    <property type="match status" value="1"/>
</dbReference>
<keyword evidence="8 14" id="KW-0547">Nucleotide-binding</keyword>
<dbReference type="AlphaFoldDB" id="A0A1B1AGQ4"/>
<dbReference type="InterPro" id="IPR004358">
    <property type="entry name" value="Sig_transdc_His_kin-like_C"/>
</dbReference>
<dbReference type="CDD" id="cd00075">
    <property type="entry name" value="HATPase"/>
    <property type="match status" value="1"/>
</dbReference>
<evidence type="ECO:0000256" key="3">
    <source>
        <dbReference type="ARBA" id="ARBA00022475"/>
    </source>
</evidence>
<organism evidence="17 18">
    <name type="scientific">Candidatus Viadribacter manganicus</name>
    <dbReference type="NCBI Taxonomy" id="1759059"/>
    <lineage>
        <taxon>Bacteria</taxon>
        <taxon>Pseudomonadati</taxon>
        <taxon>Pseudomonadota</taxon>
        <taxon>Alphaproteobacteria</taxon>
        <taxon>Hyphomonadales</taxon>
        <taxon>Hyphomonadaceae</taxon>
        <taxon>Candidatus Viadribacter</taxon>
    </lineage>
</organism>
<feature type="transmembrane region" description="Helical" evidence="14">
    <location>
        <begin position="27"/>
        <end position="49"/>
    </location>
</feature>
<keyword evidence="3 14" id="KW-1003">Cell membrane</keyword>
<dbReference type="KEGG" id="cbot:ATE48_07285"/>
<dbReference type="InParanoid" id="A0A1B1AGQ4"/>
<dbReference type="STRING" id="1759059.ATE48_07285"/>
<dbReference type="EMBL" id="CP013244">
    <property type="protein sequence ID" value="ANP45734.1"/>
    <property type="molecule type" value="Genomic_DNA"/>
</dbReference>
<dbReference type="InterPro" id="IPR003594">
    <property type="entry name" value="HATPase_dom"/>
</dbReference>
<dbReference type="GO" id="GO:0005524">
    <property type="term" value="F:ATP binding"/>
    <property type="evidence" value="ECO:0007669"/>
    <property type="project" value="UniProtKB-KW"/>
</dbReference>
<keyword evidence="5" id="KW-0597">Phosphoprotein</keyword>
<dbReference type="PANTHER" id="PTHR45436">
    <property type="entry name" value="SENSOR HISTIDINE KINASE YKOH"/>
    <property type="match status" value="1"/>
</dbReference>
<dbReference type="NCBIfam" id="TIGR01386">
    <property type="entry name" value="cztS_silS_copS"/>
    <property type="match status" value="1"/>
</dbReference>
<dbReference type="EC" id="2.7.13.3" evidence="14"/>
<evidence type="ECO:0000256" key="13">
    <source>
        <dbReference type="ARBA" id="ARBA00023136"/>
    </source>
</evidence>
<dbReference type="FunCoup" id="A0A1B1AGQ4">
    <property type="interactions" value="132"/>
</dbReference>
<evidence type="ECO:0000259" key="16">
    <source>
        <dbReference type="PROSITE" id="PS50885"/>
    </source>
</evidence>
<keyword evidence="18" id="KW-1185">Reference proteome</keyword>
<dbReference type="SMART" id="SM00388">
    <property type="entry name" value="HisKA"/>
    <property type="match status" value="1"/>
</dbReference>
<dbReference type="Pfam" id="PF02518">
    <property type="entry name" value="HATPase_c"/>
    <property type="match status" value="1"/>
</dbReference>
<comment type="catalytic activity">
    <reaction evidence="1 14">
        <text>ATP + protein L-histidine = ADP + protein N-phospho-L-histidine.</text>
        <dbReference type="EC" id="2.7.13.3"/>
    </reaction>
</comment>
<dbReference type="InterPro" id="IPR006290">
    <property type="entry name" value="CztS_silS_copS"/>
</dbReference>
<evidence type="ECO:0000256" key="14">
    <source>
        <dbReference type="RuleBase" id="RU364088"/>
    </source>
</evidence>
<dbReference type="InterPro" id="IPR003660">
    <property type="entry name" value="HAMP_dom"/>
</dbReference>
<keyword evidence="7 14" id="KW-0812">Transmembrane</keyword>
<evidence type="ECO:0000256" key="2">
    <source>
        <dbReference type="ARBA" id="ARBA00004533"/>
    </source>
</evidence>
<keyword evidence="6 14" id="KW-0808">Transferase</keyword>
<dbReference type="SUPFAM" id="SSF47384">
    <property type="entry name" value="Homodimeric domain of signal transducing histidine kinase"/>
    <property type="match status" value="1"/>
</dbReference>
<comment type="subcellular location">
    <subcellularLocation>
        <location evidence="2 14">Cell inner membrane</location>
    </subcellularLocation>
</comment>
<dbReference type="InterPro" id="IPR036890">
    <property type="entry name" value="HATPase_C_sf"/>
</dbReference>
<dbReference type="SMART" id="SM00304">
    <property type="entry name" value="HAMP"/>
    <property type="match status" value="1"/>
</dbReference>
<dbReference type="Gene3D" id="6.10.340.10">
    <property type="match status" value="1"/>
</dbReference>
<evidence type="ECO:0000256" key="8">
    <source>
        <dbReference type="ARBA" id="ARBA00022741"/>
    </source>
</evidence>
<evidence type="ECO:0000256" key="5">
    <source>
        <dbReference type="ARBA" id="ARBA00022553"/>
    </source>
</evidence>
<keyword evidence="10 14" id="KW-0067">ATP-binding</keyword>
<feature type="domain" description="HAMP" evidence="16">
    <location>
        <begin position="203"/>
        <end position="256"/>
    </location>
</feature>
<dbReference type="PRINTS" id="PR00344">
    <property type="entry name" value="BCTRLSENSOR"/>
</dbReference>
<dbReference type="RefSeq" id="WP_066769545.1">
    <property type="nucleotide sequence ID" value="NZ_CP013244.1"/>
</dbReference>
<comment type="function">
    <text evidence="14">Member of a two-component regulatory system.</text>
</comment>
<protein>
    <recommendedName>
        <fullName evidence="14">Sensor protein</fullName>
        <ecNumber evidence="14">2.7.13.3</ecNumber>
    </recommendedName>
</protein>
<feature type="transmembrane region" description="Helical" evidence="14">
    <location>
        <begin position="179"/>
        <end position="203"/>
    </location>
</feature>
<dbReference type="PANTHER" id="PTHR45436:SF5">
    <property type="entry name" value="SENSOR HISTIDINE KINASE TRCS"/>
    <property type="match status" value="1"/>
</dbReference>
<dbReference type="PROSITE" id="PS50885">
    <property type="entry name" value="HAMP"/>
    <property type="match status" value="1"/>
</dbReference>
<feature type="domain" description="Histidine kinase" evidence="15">
    <location>
        <begin position="264"/>
        <end position="479"/>
    </location>
</feature>
<dbReference type="SUPFAM" id="SSF55874">
    <property type="entry name" value="ATPase domain of HSP90 chaperone/DNA topoisomerase II/histidine kinase"/>
    <property type="match status" value="1"/>
</dbReference>
<keyword evidence="13 14" id="KW-0472">Membrane</keyword>
<evidence type="ECO:0000256" key="4">
    <source>
        <dbReference type="ARBA" id="ARBA00022519"/>
    </source>
</evidence>
<keyword evidence="4 14" id="KW-0997">Cell inner membrane</keyword>
<dbReference type="InterPro" id="IPR003661">
    <property type="entry name" value="HisK_dim/P_dom"/>
</dbReference>
<dbReference type="CDD" id="cd00082">
    <property type="entry name" value="HisKA"/>
    <property type="match status" value="1"/>
</dbReference>
<dbReference type="Pfam" id="PF00672">
    <property type="entry name" value="HAMP"/>
    <property type="match status" value="1"/>
</dbReference>
<dbReference type="InterPro" id="IPR050428">
    <property type="entry name" value="TCS_sensor_his_kinase"/>
</dbReference>
<dbReference type="InterPro" id="IPR036097">
    <property type="entry name" value="HisK_dim/P_sf"/>
</dbReference>
<evidence type="ECO:0000313" key="18">
    <source>
        <dbReference type="Proteomes" id="UP000092498"/>
    </source>
</evidence>
<dbReference type="PROSITE" id="PS50109">
    <property type="entry name" value="HIS_KIN"/>
    <property type="match status" value="1"/>
</dbReference>
<dbReference type="Pfam" id="PF00512">
    <property type="entry name" value="HisKA"/>
    <property type="match status" value="1"/>
</dbReference>
<sequence>MSFASQSGTIVRAALNKNGLLGQLLRWQALALVLLVGSVCVTLYFGLVAQASSIDDQTMQKRYMTVRDLLNSEGDWEVWLGHEVSEDMEGPRRIFVRVLLDDGSVLQQTPDMPAVLPSTALAHIQAGQEVVRGFVTASSGRRFRYMVAEAPVVIGGVARAASVQIAIDTTLDALVLRRFGVLVVIVAIIALVTTTIFSAVYFARLLKPLERMTQQVAGIDQNSLNSRLETAGMTEELFVLGGQFNAMLDRLQCAYQRLRQYADNVAHEIRTPLNKLILALNVAEQQARSPDEYQALVGRLSENCRELSTLVERLLFLARASSGQTGIRRQLFDLQVELEKIGELYRASALEAGVDLTVACSDQVALSADRSLLQRAITNLVANAIAHTPAGGEVRLSARQIGGIAEIEVTDTGSGVADADLPFVFDRFYRADPSRTANGNIGLGLPIAKSIVDLHGGEIVLERAPSGGARARISLPLVGGYGPNVGHEGLGPPLRERA</sequence>
<evidence type="ECO:0000313" key="17">
    <source>
        <dbReference type="EMBL" id="ANP45734.1"/>
    </source>
</evidence>
<evidence type="ECO:0000256" key="10">
    <source>
        <dbReference type="ARBA" id="ARBA00022840"/>
    </source>
</evidence>
<reference evidence="17 18" key="1">
    <citation type="submission" date="2015-11" db="EMBL/GenBank/DDBJ databases">
        <title>Whole-Genome Sequence of Candidatus Oderbacter manganicum from the National Park Lower Oder Valley, Germany.</title>
        <authorList>
            <person name="Braun B."/>
            <person name="Liere K."/>
            <person name="Szewzyk U."/>
        </authorList>
    </citation>
    <scope>NUCLEOTIDE SEQUENCE [LARGE SCALE GENOMIC DNA]</scope>
    <source>
        <strain evidence="17 18">OTSz_A_272</strain>
    </source>
</reference>
<keyword evidence="12 14" id="KW-0902">Two-component regulatory system</keyword>
<keyword evidence="11 14" id="KW-1133">Transmembrane helix</keyword>
<dbReference type="SMART" id="SM00387">
    <property type="entry name" value="HATPase_c"/>
    <property type="match status" value="1"/>
</dbReference>
<evidence type="ECO:0000256" key="6">
    <source>
        <dbReference type="ARBA" id="ARBA00022679"/>
    </source>
</evidence>
<dbReference type="Gene3D" id="1.10.287.130">
    <property type="match status" value="1"/>
</dbReference>
<keyword evidence="9 14" id="KW-0418">Kinase</keyword>